<dbReference type="EMBL" id="CAUJNA010003553">
    <property type="protein sequence ID" value="CAJ1404737.1"/>
    <property type="molecule type" value="Genomic_DNA"/>
</dbReference>
<feature type="signal peptide" evidence="3">
    <location>
        <begin position="1"/>
        <end position="19"/>
    </location>
</feature>
<keyword evidence="2" id="KW-0472">Membrane</keyword>
<dbReference type="AlphaFoldDB" id="A0AA36NF43"/>
<dbReference type="Proteomes" id="UP001178507">
    <property type="component" value="Unassembled WGS sequence"/>
</dbReference>
<evidence type="ECO:0000313" key="5">
    <source>
        <dbReference type="Proteomes" id="UP001178507"/>
    </source>
</evidence>
<accession>A0AA36NF43</accession>
<sequence length="100" mass="10251">MNELHFFSLLCSSAGLAAAAVGFAGAGNPKAQFPHWLWLSRVFVLLPFLLAARQALRPDSCEALAVRLFQESAATAGGAAEGAGGGAGGQDRQLHLSEAG</sequence>
<keyword evidence="2" id="KW-0812">Transmembrane</keyword>
<keyword evidence="2" id="KW-1133">Transmembrane helix</keyword>
<organism evidence="4 5">
    <name type="scientific">Effrenium voratum</name>
    <dbReference type="NCBI Taxonomy" id="2562239"/>
    <lineage>
        <taxon>Eukaryota</taxon>
        <taxon>Sar</taxon>
        <taxon>Alveolata</taxon>
        <taxon>Dinophyceae</taxon>
        <taxon>Suessiales</taxon>
        <taxon>Symbiodiniaceae</taxon>
        <taxon>Effrenium</taxon>
    </lineage>
</organism>
<keyword evidence="3" id="KW-0732">Signal</keyword>
<evidence type="ECO:0000256" key="3">
    <source>
        <dbReference type="SAM" id="SignalP"/>
    </source>
</evidence>
<reference evidence="4" key="1">
    <citation type="submission" date="2023-08" db="EMBL/GenBank/DDBJ databases">
        <authorList>
            <person name="Chen Y."/>
            <person name="Shah S."/>
            <person name="Dougan E. K."/>
            <person name="Thang M."/>
            <person name="Chan C."/>
        </authorList>
    </citation>
    <scope>NUCLEOTIDE SEQUENCE</scope>
</reference>
<feature type="transmembrane region" description="Helical" evidence="2">
    <location>
        <begin position="35"/>
        <end position="52"/>
    </location>
</feature>
<feature type="compositionally biased region" description="Gly residues" evidence="1">
    <location>
        <begin position="79"/>
        <end position="89"/>
    </location>
</feature>
<evidence type="ECO:0000256" key="2">
    <source>
        <dbReference type="SAM" id="Phobius"/>
    </source>
</evidence>
<gene>
    <name evidence="4" type="ORF">EVOR1521_LOCUS27127</name>
</gene>
<keyword evidence="5" id="KW-1185">Reference proteome</keyword>
<feature type="region of interest" description="Disordered" evidence="1">
    <location>
        <begin position="78"/>
        <end position="100"/>
    </location>
</feature>
<comment type="caution">
    <text evidence="4">The sequence shown here is derived from an EMBL/GenBank/DDBJ whole genome shotgun (WGS) entry which is preliminary data.</text>
</comment>
<protein>
    <submittedName>
        <fullName evidence="4">Uncharacterized protein</fullName>
    </submittedName>
</protein>
<evidence type="ECO:0000313" key="4">
    <source>
        <dbReference type="EMBL" id="CAJ1404737.1"/>
    </source>
</evidence>
<feature type="chain" id="PRO_5041215198" evidence="3">
    <location>
        <begin position="20"/>
        <end position="100"/>
    </location>
</feature>
<evidence type="ECO:0000256" key="1">
    <source>
        <dbReference type="SAM" id="MobiDB-lite"/>
    </source>
</evidence>
<name>A0AA36NF43_9DINO</name>
<proteinExistence type="predicted"/>